<accession>A0A0L0CSA3</accession>
<evidence type="ECO:0000313" key="2">
    <source>
        <dbReference type="Proteomes" id="UP000054566"/>
    </source>
</evidence>
<reference evidence="2" key="2">
    <citation type="submission" date="2015-07" db="EMBL/GenBank/DDBJ databases">
        <title>The genome sequence of Plasmodium falciparum RAJ116.</title>
        <authorList>
            <consortium name="The Broad Institute Genome Sequencing Platform"/>
            <person name="Volkman S.K."/>
            <person name="Neafsey D.E."/>
            <person name="Dash A.P."/>
            <person name="Chitnis C.E."/>
            <person name="Hartl D.L."/>
            <person name="Young S.K."/>
            <person name="Kodira C.D."/>
            <person name="Zeng Q."/>
            <person name="Koehrsen M."/>
            <person name="Godfrey P."/>
            <person name="Alvarado L."/>
            <person name="Berlin A."/>
            <person name="Borenstein D."/>
            <person name="Chen Z."/>
            <person name="Engels R."/>
            <person name="Freedman E."/>
            <person name="Gellesch M."/>
            <person name="Goldberg J."/>
            <person name="Griggs A."/>
            <person name="Gujja S."/>
            <person name="Heiman D."/>
            <person name="Hepburn T."/>
            <person name="Howarth C."/>
            <person name="Jen D."/>
            <person name="Larson L."/>
            <person name="Lewis B."/>
            <person name="Mehta T."/>
            <person name="Park D."/>
            <person name="Pearson M."/>
            <person name="Roberts A."/>
            <person name="Saif S."/>
            <person name="Shea T."/>
            <person name="Shenoy N."/>
            <person name="Sisk P."/>
            <person name="Stolte C."/>
            <person name="Sykes S."/>
            <person name="Walk T."/>
            <person name="White J."/>
            <person name="Yandava C."/>
            <person name="Wirth D.F."/>
            <person name="Nusbaum C."/>
            <person name="Birren B."/>
        </authorList>
    </citation>
    <scope>NUCLEOTIDE SEQUENCE [LARGE SCALE GENOMIC DNA]</scope>
    <source>
        <strain evidence="2">RAJ116</strain>
    </source>
</reference>
<gene>
    <name evidence="1" type="ORF">PFLG_00063</name>
</gene>
<sequence>MKIPLHLKRKVKLKYIIDKYKKSDHVAFINMYSNCLNYLYYQHIEIEEQLNLPIIFHSTKKKNINTFLVTNMILDKNKSYFIPFKNNDYFDIISLNEFFKNNEKANLFLFHSSYDLFLNNNNKIDNNINGILNKEKHDDHIYENIKEQIIKRIIQLKHIKKEHMGHNIFILIGEEIWDLFNKHCYPQFFNSNFFFVIKKHSTIQSTMSEQWLYYDTQNACIQYNHNIINIFLKNAHFFSEENIKKFTLLMSYFLIVQDKEITPQFLQQIATQGGTNFHEQTLWKFIATVDISLKLVEKSMGI</sequence>
<dbReference type="OrthoDB" id="4994at2759"/>
<proteinExistence type="predicted"/>
<name>A0A0L0CSA3_PLAFA</name>
<evidence type="ECO:0000313" key="1">
    <source>
        <dbReference type="EMBL" id="KNC35116.1"/>
    </source>
</evidence>
<dbReference type="AlphaFoldDB" id="A0A0L0CSA3"/>
<dbReference type="Proteomes" id="UP000054566">
    <property type="component" value="Unassembled WGS sequence"/>
</dbReference>
<protein>
    <submittedName>
        <fullName evidence="1">Uncharacterized protein</fullName>
    </submittedName>
</protein>
<reference evidence="2" key="1">
    <citation type="submission" date="2015-07" db="EMBL/GenBank/DDBJ databases">
        <title>Annotation of Plasmodium falciparum RAJ116.</title>
        <authorList>
            <consortium name="The Broad Institute Genome Sequencing Platform"/>
            <person name="Volkman S.K."/>
            <person name="Neafsey D.E."/>
            <person name="Dash A.P."/>
            <person name="Chitnis C.E."/>
            <person name="Hartl D.L."/>
            <person name="Young S.K."/>
            <person name="Zeng Q."/>
            <person name="Koehrsen M."/>
            <person name="Alvarado L."/>
            <person name="Berlin A."/>
            <person name="Borenstein D."/>
            <person name="Chapman S.B."/>
            <person name="Chen Z."/>
            <person name="Engels R."/>
            <person name="Freedman E."/>
            <person name="Gellesch M."/>
            <person name="Goldberg J."/>
            <person name="Griggs A."/>
            <person name="Gujja S."/>
            <person name="Heilman E.R."/>
            <person name="Heiman D.I."/>
            <person name="Howarth C."/>
            <person name="Jen D."/>
            <person name="Larson L."/>
            <person name="Mehta T."/>
            <person name="Neiman D."/>
            <person name="Park D."/>
            <person name="Pearson M."/>
            <person name="Roberts A."/>
            <person name="Saif S."/>
            <person name="Shea T."/>
            <person name="Shenoy N."/>
            <person name="Sisk P."/>
            <person name="Stolte C."/>
            <person name="Sykes S."/>
            <person name="Walk T."/>
            <person name="White J."/>
            <person name="Yandava C."/>
            <person name="Haas B."/>
            <person name="Henn M.R."/>
            <person name="Nusbaum C."/>
            <person name="Birren B."/>
        </authorList>
    </citation>
    <scope>NUCLEOTIDE SEQUENCE [LARGE SCALE GENOMIC DNA]</scope>
    <source>
        <strain evidence="2">RAJ116</strain>
    </source>
</reference>
<organism evidence="1 2">
    <name type="scientific">Plasmodium falciparum RAJ116</name>
    <dbReference type="NCBI Taxonomy" id="580058"/>
    <lineage>
        <taxon>Eukaryota</taxon>
        <taxon>Sar</taxon>
        <taxon>Alveolata</taxon>
        <taxon>Apicomplexa</taxon>
        <taxon>Aconoidasida</taxon>
        <taxon>Haemosporida</taxon>
        <taxon>Plasmodiidae</taxon>
        <taxon>Plasmodium</taxon>
        <taxon>Plasmodium (Laverania)</taxon>
    </lineage>
</organism>
<dbReference type="EMBL" id="GG663771">
    <property type="protein sequence ID" value="KNC35116.1"/>
    <property type="molecule type" value="Genomic_DNA"/>
</dbReference>